<evidence type="ECO:0000313" key="2">
    <source>
        <dbReference type="EMBL" id="KAJ1368610.1"/>
    </source>
</evidence>
<dbReference type="AlphaFoldDB" id="A0AAD5R2W2"/>
<proteinExistence type="predicted"/>
<dbReference type="EMBL" id="JAHQIW010006242">
    <property type="protein sequence ID" value="KAJ1368610.1"/>
    <property type="molecule type" value="Genomic_DNA"/>
</dbReference>
<keyword evidence="1" id="KW-0472">Membrane</keyword>
<organism evidence="2 3">
    <name type="scientific">Parelaphostrongylus tenuis</name>
    <name type="common">Meningeal worm</name>
    <dbReference type="NCBI Taxonomy" id="148309"/>
    <lineage>
        <taxon>Eukaryota</taxon>
        <taxon>Metazoa</taxon>
        <taxon>Ecdysozoa</taxon>
        <taxon>Nematoda</taxon>
        <taxon>Chromadorea</taxon>
        <taxon>Rhabditida</taxon>
        <taxon>Rhabditina</taxon>
        <taxon>Rhabditomorpha</taxon>
        <taxon>Strongyloidea</taxon>
        <taxon>Metastrongylidae</taxon>
        <taxon>Parelaphostrongylus</taxon>
    </lineage>
</organism>
<name>A0AAD5R2W2_PARTN</name>
<accession>A0AAD5R2W2</accession>
<dbReference type="Proteomes" id="UP001196413">
    <property type="component" value="Unassembled WGS sequence"/>
</dbReference>
<keyword evidence="1" id="KW-1133">Transmembrane helix</keyword>
<sequence>MNPILKKEFIAVHMIVIVVDLLWLRLLLIFVESLPSSEPMIQIDHLKSFVFSKYVFVAVYVDFLLKSQSSLPKLNHLRKIMTSGLKEGHYKSLISNGNIKDIIDVNSIEKNNKNAKINNE</sequence>
<reference evidence="2" key="1">
    <citation type="submission" date="2021-06" db="EMBL/GenBank/DDBJ databases">
        <title>Parelaphostrongylus tenuis whole genome reference sequence.</title>
        <authorList>
            <person name="Garwood T.J."/>
            <person name="Larsen P.A."/>
            <person name="Fountain-Jones N.M."/>
            <person name="Garbe J.R."/>
            <person name="Macchietto M.G."/>
            <person name="Kania S.A."/>
            <person name="Gerhold R.W."/>
            <person name="Richards J.E."/>
            <person name="Wolf T.M."/>
        </authorList>
    </citation>
    <scope>NUCLEOTIDE SEQUENCE</scope>
    <source>
        <strain evidence="2">MNPRO001-30</strain>
        <tissue evidence="2">Meninges</tissue>
    </source>
</reference>
<protein>
    <submittedName>
        <fullName evidence="2">Uncharacterized protein</fullName>
    </submittedName>
</protein>
<feature type="transmembrane region" description="Helical" evidence="1">
    <location>
        <begin position="9"/>
        <end position="28"/>
    </location>
</feature>
<evidence type="ECO:0000256" key="1">
    <source>
        <dbReference type="SAM" id="Phobius"/>
    </source>
</evidence>
<keyword evidence="3" id="KW-1185">Reference proteome</keyword>
<gene>
    <name evidence="2" type="ORF">KIN20_029779</name>
</gene>
<evidence type="ECO:0000313" key="3">
    <source>
        <dbReference type="Proteomes" id="UP001196413"/>
    </source>
</evidence>
<comment type="caution">
    <text evidence="2">The sequence shown here is derived from an EMBL/GenBank/DDBJ whole genome shotgun (WGS) entry which is preliminary data.</text>
</comment>
<keyword evidence="1" id="KW-0812">Transmembrane</keyword>